<protein>
    <submittedName>
        <fullName evidence="3">Uncharacterized protein</fullName>
    </submittedName>
</protein>
<organism evidence="2 3">
    <name type="scientific">Parastrongyloides trichosuri</name>
    <name type="common">Possum-specific nematode worm</name>
    <dbReference type="NCBI Taxonomy" id="131310"/>
    <lineage>
        <taxon>Eukaryota</taxon>
        <taxon>Metazoa</taxon>
        <taxon>Ecdysozoa</taxon>
        <taxon>Nematoda</taxon>
        <taxon>Chromadorea</taxon>
        <taxon>Rhabditida</taxon>
        <taxon>Tylenchina</taxon>
        <taxon>Panagrolaimomorpha</taxon>
        <taxon>Strongyloidoidea</taxon>
        <taxon>Strongyloididae</taxon>
        <taxon>Parastrongyloides</taxon>
    </lineage>
</organism>
<dbReference type="AlphaFoldDB" id="A0A0N4Z5K3"/>
<sequence length="852" mass="99678">MKRYLSLINFLRFILSILVLSIIFIDEEDYDKLNHKNITNTGDISWLDVNLEEPLPLNNTLYESLRLNEFLAIQNDVCKNKTILDEDIDDYFYCWDDYDKDSDQKIIKGVYFSGHAKTRIMFGNRLKINQWHVFISENNPILNELPGDADYKFIDEMVHGNLDVSSMISLFHNDELLISRLEAYIDGGKKEYFKAIDIIEYLIPFLKTKYLQIEIKIGGEDVSNLIYQWYSLLYKLYFKHNYIVFGGNSNGFCGRNYRGNCVYHISLLKSDLIIEAPIFGLGSNDEERKRLITFLYQKKTKCKDSIFCNLCKEKNINYPDDIINEESLKMTLRNERCVVLDLLDINITTFNLLSAENGEDIFIDISNVLVGEKSFYHILGSRVGPYLLENIFFQTKGFIFSGTLILNIKSSFTIPPFLFQVDVLDEDIKSSDPTKSFHHEKISVACKIKEQKLFEATCLTFIEQYKEERTQTTHYYTCRCSDLKDIDPIDVFEKLNKTYENLYKEEYEKATKLVQISSVDTHIFLHFKLVPQSITLLAQSQDPEYKFLIDLYNNTYVTFYLIGKDNYNNLTKICHFSGGYKFTSDQEYARCSLNKNNVEKETKIGIKKEKLQEFAGIKAVYKNSKNEVFEAIKLFNIRKFKNLPVSRSLKFQTSDCHELPEFFERHFDRYIKNTVSTLTIEDEETQFYRTIYIRSTPGVNTSTYGLPSHMANIICGGVGNGSKLFLGQIKSVKLIYRMEDISDGVIGKSFYLFHFQKSSKTIDTVNIEDYLYNREHEDVRKTWEKYLNIYVEQSKYEIMEQSPGLWIYILGALAVCAMASIFMLPIDLTFLWPIIRALKFKRKKRNYNDLNN</sequence>
<dbReference type="Proteomes" id="UP000038045">
    <property type="component" value="Unplaced"/>
</dbReference>
<feature type="transmembrane region" description="Helical" evidence="1">
    <location>
        <begin position="805"/>
        <end position="835"/>
    </location>
</feature>
<evidence type="ECO:0000313" key="3">
    <source>
        <dbReference type="WBParaSite" id="PTRK_0000238800.1"/>
    </source>
</evidence>
<dbReference type="STRING" id="131310.A0A0N4Z5K3"/>
<name>A0A0N4Z5K3_PARTI</name>
<keyword evidence="2" id="KW-1185">Reference proteome</keyword>
<evidence type="ECO:0000256" key="1">
    <source>
        <dbReference type="SAM" id="Phobius"/>
    </source>
</evidence>
<keyword evidence="1" id="KW-0472">Membrane</keyword>
<dbReference type="WBParaSite" id="PTRK_0000238800.1">
    <property type="protein sequence ID" value="PTRK_0000238800.1"/>
    <property type="gene ID" value="PTRK_0000238800"/>
</dbReference>
<feature type="transmembrane region" description="Helical" evidence="1">
    <location>
        <begin position="7"/>
        <end position="25"/>
    </location>
</feature>
<accession>A0A0N4Z5K3</accession>
<keyword evidence="1" id="KW-0812">Transmembrane</keyword>
<evidence type="ECO:0000313" key="2">
    <source>
        <dbReference type="Proteomes" id="UP000038045"/>
    </source>
</evidence>
<proteinExistence type="predicted"/>
<reference evidence="3" key="1">
    <citation type="submission" date="2017-02" db="UniProtKB">
        <authorList>
            <consortium name="WormBaseParasite"/>
        </authorList>
    </citation>
    <scope>IDENTIFICATION</scope>
</reference>
<keyword evidence="1" id="KW-1133">Transmembrane helix</keyword>